<feature type="non-terminal residue" evidence="1">
    <location>
        <position position="67"/>
    </location>
</feature>
<protein>
    <submittedName>
        <fullName evidence="1">Uncharacterized protein</fullName>
    </submittedName>
</protein>
<reference evidence="2" key="1">
    <citation type="journal article" date="2017" name="Genome Biol.">
        <title>Comparative genomics reveals high biological diversity and specific adaptations in the industrially and medically important fungal genus Aspergillus.</title>
        <authorList>
            <person name="de Vries R.P."/>
            <person name="Riley R."/>
            <person name="Wiebenga A."/>
            <person name="Aguilar-Osorio G."/>
            <person name="Amillis S."/>
            <person name="Uchima C.A."/>
            <person name="Anderluh G."/>
            <person name="Asadollahi M."/>
            <person name="Askin M."/>
            <person name="Barry K."/>
            <person name="Battaglia E."/>
            <person name="Bayram O."/>
            <person name="Benocci T."/>
            <person name="Braus-Stromeyer S.A."/>
            <person name="Caldana C."/>
            <person name="Canovas D."/>
            <person name="Cerqueira G.C."/>
            <person name="Chen F."/>
            <person name="Chen W."/>
            <person name="Choi C."/>
            <person name="Clum A."/>
            <person name="Dos Santos R.A."/>
            <person name="Damasio A.R."/>
            <person name="Diallinas G."/>
            <person name="Emri T."/>
            <person name="Fekete E."/>
            <person name="Flipphi M."/>
            <person name="Freyberg S."/>
            <person name="Gallo A."/>
            <person name="Gournas C."/>
            <person name="Habgood R."/>
            <person name="Hainaut M."/>
            <person name="Harispe M.L."/>
            <person name="Henrissat B."/>
            <person name="Hilden K.S."/>
            <person name="Hope R."/>
            <person name="Hossain A."/>
            <person name="Karabika E."/>
            <person name="Karaffa L."/>
            <person name="Karanyi Z."/>
            <person name="Krasevec N."/>
            <person name="Kuo A."/>
            <person name="Kusch H."/>
            <person name="LaButti K."/>
            <person name="Lagendijk E.L."/>
            <person name="Lapidus A."/>
            <person name="Levasseur A."/>
            <person name="Lindquist E."/>
            <person name="Lipzen A."/>
            <person name="Logrieco A.F."/>
            <person name="MacCabe A."/>
            <person name="Maekelae M.R."/>
            <person name="Malavazi I."/>
            <person name="Melin P."/>
            <person name="Meyer V."/>
            <person name="Mielnichuk N."/>
            <person name="Miskei M."/>
            <person name="Molnar A.P."/>
            <person name="Mule G."/>
            <person name="Ngan C.Y."/>
            <person name="Orejas M."/>
            <person name="Orosz E."/>
            <person name="Ouedraogo J.P."/>
            <person name="Overkamp K.M."/>
            <person name="Park H.-S."/>
            <person name="Perrone G."/>
            <person name="Piumi F."/>
            <person name="Punt P.J."/>
            <person name="Ram A.F."/>
            <person name="Ramon A."/>
            <person name="Rauscher S."/>
            <person name="Record E."/>
            <person name="Riano-Pachon D.M."/>
            <person name="Robert V."/>
            <person name="Roehrig J."/>
            <person name="Ruller R."/>
            <person name="Salamov A."/>
            <person name="Salih N.S."/>
            <person name="Samson R.A."/>
            <person name="Sandor E."/>
            <person name="Sanguinetti M."/>
            <person name="Schuetze T."/>
            <person name="Sepcic K."/>
            <person name="Shelest E."/>
            <person name="Sherlock G."/>
            <person name="Sophianopoulou V."/>
            <person name="Squina F.M."/>
            <person name="Sun H."/>
            <person name="Susca A."/>
            <person name="Todd R.B."/>
            <person name="Tsang A."/>
            <person name="Unkles S.E."/>
            <person name="van de Wiele N."/>
            <person name="van Rossen-Uffink D."/>
            <person name="Oliveira J.V."/>
            <person name="Vesth T.C."/>
            <person name="Visser J."/>
            <person name="Yu J.-H."/>
            <person name="Zhou M."/>
            <person name="Andersen M.R."/>
            <person name="Archer D.B."/>
            <person name="Baker S.E."/>
            <person name="Benoit I."/>
            <person name="Brakhage A.A."/>
            <person name="Braus G.H."/>
            <person name="Fischer R."/>
            <person name="Frisvad J.C."/>
            <person name="Goldman G.H."/>
            <person name="Houbraken J."/>
            <person name="Oakley B."/>
            <person name="Pocsi I."/>
            <person name="Scazzocchio C."/>
            <person name="Seiboth B."/>
            <person name="vanKuyk P.A."/>
            <person name="Wortman J."/>
            <person name="Dyer P.S."/>
            <person name="Grigoriev I.V."/>
        </authorList>
    </citation>
    <scope>NUCLEOTIDE SEQUENCE [LARGE SCALE GENOMIC DNA]</scope>
    <source>
        <strain evidence="2">CBS 516.65</strain>
    </source>
</reference>
<evidence type="ECO:0000313" key="1">
    <source>
        <dbReference type="EMBL" id="OJJ82452.1"/>
    </source>
</evidence>
<accession>A0A1L9VF45</accession>
<dbReference type="AlphaFoldDB" id="A0A1L9VF45"/>
<gene>
    <name evidence="1" type="ORF">ASPGLDRAFT_153216</name>
</gene>
<dbReference type="RefSeq" id="XP_022399150.1">
    <property type="nucleotide sequence ID" value="XM_022542322.1"/>
</dbReference>
<dbReference type="EMBL" id="KV878902">
    <property type="protein sequence ID" value="OJJ82452.1"/>
    <property type="molecule type" value="Genomic_DNA"/>
</dbReference>
<name>A0A1L9VF45_ASPGL</name>
<dbReference type="OrthoDB" id="5426294at2759"/>
<organism evidence="1 2">
    <name type="scientific">Aspergillus glaucus CBS 516.65</name>
    <dbReference type="NCBI Taxonomy" id="1160497"/>
    <lineage>
        <taxon>Eukaryota</taxon>
        <taxon>Fungi</taxon>
        <taxon>Dikarya</taxon>
        <taxon>Ascomycota</taxon>
        <taxon>Pezizomycotina</taxon>
        <taxon>Eurotiomycetes</taxon>
        <taxon>Eurotiomycetidae</taxon>
        <taxon>Eurotiales</taxon>
        <taxon>Aspergillaceae</taxon>
        <taxon>Aspergillus</taxon>
        <taxon>Aspergillus subgen. Aspergillus</taxon>
    </lineage>
</organism>
<evidence type="ECO:0000313" key="2">
    <source>
        <dbReference type="Proteomes" id="UP000184300"/>
    </source>
</evidence>
<dbReference type="Proteomes" id="UP000184300">
    <property type="component" value="Unassembled WGS sequence"/>
</dbReference>
<dbReference type="GeneID" id="34458583"/>
<proteinExistence type="predicted"/>
<dbReference type="VEuPathDB" id="FungiDB:ASPGLDRAFT_153216"/>
<sequence>MSCLSNTDAEIRSCNIELSKILPRGYEETAVCYESSPSAGDAVCAFNGTGYTLDGSRVKLDETVLCD</sequence>
<keyword evidence="2" id="KW-1185">Reference proteome</keyword>
<dbReference type="STRING" id="1160497.A0A1L9VF45"/>